<dbReference type="Proteomes" id="UP001219518">
    <property type="component" value="Unassembled WGS sequence"/>
</dbReference>
<feature type="coiled-coil region" evidence="5">
    <location>
        <begin position="561"/>
        <end position="604"/>
    </location>
</feature>
<name>A0AAE1HAE1_9NEOP</name>
<proteinExistence type="inferred from homology"/>
<dbReference type="EMBL" id="JAHWGI010000788">
    <property type="protein sequence ID" value="KAK3917777.1"/>
    <property type="molecule type" value="Genomic_DNA"/>
</dbReference>
<evidence type="ECO:0000256" key="2">
    <source>
        <dbReference type="ARBA" id="ARBA00005885"/>
    </source>
</evidence>
<feature type="domain" description="TPX2 C-terminal" evidence="7">
    <location>
        <begin position="556"/>
        <end position="629"/>
    </location>
</feature>
<gene>
    <name evidence="8" type="ORF">KUF71_000841</name>
</gene>
<reference evidence="8" key="2">
    <citation type="journal article" date="2023" name="BMC Genomics">
        <title>Pest status, molecular evolution, and epigenetic factors derived from the genome assembly of Frankliniella fusca, a thysanopteran phytovirus vector.</title>
        <authorList>
            <person name="Catto M.A."/>
            <person name="Labadie P.E."/>
            <person name="Jacobson A.L."/>
            <person name="Kennedy G.G."/>
            <person name="Srinivasan R."/>
            <person name="Hunt B.G."/>
        </authorList>
    </citation>
    <scope>NUCLEOTIDE SEQUENCE</scope>
    <source>
        <strain evidence="8">PL_HMW_Pooled</strain>
    </source>
</reference>
<feature type="compositionally biased region" description="Low complexity" evidence="6">
    <location>
        <begin position="253"/>
        <end position="266"/>
    </location>
</feature>
<evidence type="ECO:0000256" key="1">
    <source>
        <dbReference type="ARBA" id="ARBA00004245"/>
    </source>
</evidence>
<dbReference type="AlphaFoldDB" id="A0AAE1HAE1"/>
<comment type="similarity">
    <text evidence="2">Belongs to the TPX2 family.</text>
</comment>
<comment type="subcellular location">
    <subcellularLocation>
        <location evidence="1">Cytoplasm</location>
        <location evidence="1">Cytoskeleton</location>
    </subcellularLocation>
</comment>
<evidence type="ECO:0000259" key="7">
    <source>
        <dbReference type="Pfam" id="PF06886"/>
    </source>
</evidence>
<dbReference type="Pfam" id="PF06886">
    <property type="entry name" value="TPX2"/>
    <property type="match status" value="1"/>
</dbReference>
<evidence type="ECO:0000256" key="6">
    <source>
        <dbReference type="SAM" id="MobiDB-lite"/>
    </source>
</evidence>
<organism evidence="8 9">
    <name type="scientific">Frankliniella fusca</name>
    <dbReference type="NCBI Taxonomy" id="407009"/>
    <lineage>
        <taxon>Eukaryota</taxon>
        <taxon>Metazoa</taxon>
        <taxon>Ecdysozoa</taxon>
        <taxon>Arthropoda</taxon>
        <taxon>Hexapoda</taxon>
        <taxon>Insecta</taxon>
        <taxon>Pterygota</taxon>
        <taxon>Neoptera</taxon>
        <taxon>Paraneoptera</taxon>
        <taxon>Thysanoptera</taxon>
        <taxon>Terebrantia</taxon>
        <taxon>Thripoidea</taxon>
        <taxon>Thripidae</taxon>
        <taxon>Frankliniella</taxon>
    </lineage>
</organism>
<feature type="region of interest" description="Disordered" evidence="6">
    <location>
        <begin position="253"/>
        <end position="303"/>
    </location>
</feature>
<feature type="compositionally biased region" description="Basic and acidic residues" evidence="6">
    <location>
        <begin position="270"/>
        <end position="285"/>
    </location>
</feature>
<evidence type="ECO:0000256" key="5">
    <source>
        <dbReference type="SAM" id="Coils"/>
    </source>
</evidence>
<keyword evidence="4" id="KW-0206">Cytoskeleton</keyword>
<keyword evidence="5" id="KW-0175">Coiled coil</keyword>
<sequence length="655" mass="72951">MSMYDNFRAPQYVDFLNLHNQDIGADNASAFFNSNLEMDSKFGENSHMSSNSEMSVDEKTLTPTSCLSNSTLTANVTTSSETALSSMDVSQQTSSYCDSHQFAITPTPSACNNSKGQSKKIVLSSKSVDCQQPSEESINYKKATKRGNVSNNKYNSTETSCGRETTPRALNNVLVNVIPPTPTSPGFALETSTPLVSSAVLQKRTNEQASNRKRRSRSVDHAQITPCNDEEILQNALGMLKISGKKTGCASMSESLSQSISPQSVSIHASSEKTKRNSQLEEGSQRGKRKISPSSRLIRDSCRQPEKFISMAEEVARVQRKTPTRYRTLPKSANLRRAVQSKVAKIIRFEHKDPPSSGSGSNNGRGEHKDPPSSGSGSNNGRGEHKDPPSSGSGSNNSRGATGEAEHDKTKSTQAEKGVRIPRWAPAKVEPFKFTENNNLPRKVFNFDRKENLLLRDRKTPFARRIPTTKVEPFSFDNRDKEIIKRKVERLRGVAAANVPCGKPATRQRSKSHTGEMLVGTGEQIFHARKPVVLYKPPFKPKQSDHKPTVPIPVMLSTERRAKEREKFEEHLQQKDEYRSALLRQLKEKQKQEEEKEIQQLRKGLVHKAHPVPNFTHKFKVKPSSAPLTSPHSPAFASKLLQKSNEQFHDPPMEF</sequence>
<feature type="region of interest" description="Disordered" evidence="6">
    <location>
        <begin position="605"/>
        <end position="634"/>
    </location>
</feature>
<keyword evidence="3" id="KW-0963">Cytoplasm</keyword>
<reference evidence="8" key="1">
    <citation type="submission" date="2021-07" db="EMBL/GenBank/DDBJ databases">
        <authorList>
            <person name="Catto M.A."/>
            <person name="Jacobson A."/>
            <person name="Kennedy G."/>
            <person name="Labadie P."/>
            <person name="Hunt B.G."/>
            <person name="Srinivasan R."/>
        </authorList>
    </citation>
    <scope>NUCLEOTIDE SEQUENCE</scope>
    <source>
        <strain evidence="8">PL_HMW_Pooled</strain>
        <tissue evidence="8">Head</tissue>
    </source>
</reference>
<feature type="region of interest" description="Disordered" evidence="6">
    <location>
        <begin position="347"/>
        <end position="424"/>
    </location>
</feature>
<evidence type="ECO:0000256" key="4">
    <source>
        <dbReference type="ARBA" id="ARBA00023212"/>
    </source>
</evidence>
<accession>A0AAE1HAE1</accession>
<evidence type="ECO:0000256" key="3">
    <source>
        <dbReference type="ARBA" id="ARBA00022490"/>
    </source>
</evidence>
<protein>
    <submittedName>
        <fullName evidence="8">Targeting protein for Xklp2</fullName>
    </submittedName>
</protein>
<evidence type="ECO:0000313" key="9">
    <source>
        <dbReference type="Proteomes" id="UP001219518"/>
    </source>
</evidence>
<comment type="caution">
    <text evidence="8">The sequence shown here is derived from an EMBL/GenBank/DDBJ whole genome shotgun (WGS) entry which is preliminary data.</text>
</comment>
<dbReference type="InterPro" id="IPR027329">
    <property type="entry name" value="TPX2_C"/>
</dbReference>
<feature type="compositionally biased region" description="Low complexity" evidence="6">
    <location>
        <begin position="389"/>
        <end position="398"/>
    </location>
</feature>
<feature type="region of interest" description="Disordered" evidence="6">
    <location>
        <begin position="199"/>
        <end position="223"/>
    </location>
</feature>
<dbReference type="GO" id="GO:0005856">
    <property type="term" value="C:cytoskeleton"/>
    <property type="evidence" value="ECO:0007669"/>
    <property type="project" value="UniProtKB-SubCell"/>
</dbReference>
<keyword evidence="9" id="KW-1185">Reference proteome</keyword>
<evidence type="ECO:0000313" key="8">
    <source>
        <dbReference type="EMBL" id="KAK3917777.1"/>
    </source>
</evidence>